<keyword evidence="3" id="KW-1185">Reference proteome</keyword>
<dbReference type="InterPro" id="IPR043502">
    <property type="entry name" value="DNA/RNA_pol_sf"/>
</dbReference>
<dbReference type="OMA" id="NIIWILE"/>
<feature type="domain" description="Reverse transcriptase" evidence="1">
    <location>
        <begin position="49"/>
        <end position="247"/>
    </location>
</feature>
<dbReference type="SUPFAM" id="SSF56672">
    <property type="entry name" value="DNA/RNA polymerases"/>
    <property type="match status" value="1"/>
</dbReference>
<protein>
    <recommendedName>
        <fullName evidence="1">Reverse transcriptase domain-containing protein</fullName>
    </recommendedName>
</protein>
<gene>
    <name evidence="2" type="ORF">THAOC_17262</name>
</gene>
<proteinExistence type="predicted"/>
<dbReference type="Pfam" id="PF00078">
    <property type="entry name" value="RVT_1"/>
    <property type="match status" value="1"/>
</dbReference>
<evidence type="ECO:0000313" key="2">
    <source>
        <dbReference type="EMBL" id="EJK62139.1"/>
    </source>
</evidence>
<dbReference type="EMBL" id="AGNL01019096">
    <property type="protein sequence ID" value="EJK62139.1"/>
    <property type="molecule type" value="Genomic_DNA"/>
</dbReference>
<organism evidence="2 3">
    <name type="scientific">Thalassiosira oceanica</name>
    <name type="common">Marine diatom</name>
    <dbReference type="NCBI Taxonomy" id="159749"/>
    <lineage>
        <taxon>Eukaryota</taxon>
        <taxon>Sar</taxon>
        <taxon>Stramenopiles</taxon>
        <taxon>Ochrophyta</taxon>
        <taxon>Bacillariophyta</taxon>
        <taxon>Coscinodiscophyceae</taxon>
        <taxon>Thalassiosirophycidae</taxon>
        <taxon>Thalassiosirales</taxon>
        <taxon>Thalassiosiraceae</taxon>
        <taxon>Thalassiosira</taxon>
    </lineage>
</organism>
<sequence>MWPPQLPSQYPNIHLRFCRSSGLADPKSNAFMLPWTPSRSVDPLPYIQLIWRTGDIPQQMLWTIIVLIPKGSSGNYRGIGLLEPFWKVVEGIMDTRLGVIEFHPSLHGFVKGRGCGTAGIEAKLAQQFAYLQQSPLYGIFIDLRKAYDAMDRDRCMEILEGYGVGPNMMRLIRTFWDEQKLVCRASKRYGKPFKASRSVTQGGPLSPKIFNIMVDDQFQHQAIFLSQSSSALRTVLFSAMLIYYFFF</sequence>
<evidence type="ECO:0000313" key="3">
    <source>
        <dbReference type="Proteomes" id="UP000266841"/>
    </source>
</evidence>
<dbReference type="PANTHER" id="PTHR19446">
    <property type="entry name" value="REVERSE TRANSCRIPTASES"/>
    <property type="match status" value="1"/>
</dbReference>
<dbReference type="eggNOG" id="ENOG502QWH3">
    <property type="taxonomic scope" value="Eukaryota"/>
</dbReference>
<accession>K0SB48</accession>
<reference evidence="2 3" key="1">
    <citation type="journal article" date="2012" name="Genome Biol.">
        <title>Genome and low-iron response of an oceanic diatom adapted to chronic iron limitation.</title>
        <authorList>
            <person name="Lommer M."/>
            <person name="Specht M."/>
            <person name="Roy A.S."/>
            <person name="Kraemer L."/>
            <person name="Andreson R."/>
            <person name="Gutowska M.A."/>
            <person name="Wolf J."/>
            <person name="Bergner S.V."/>
            <person name="Schilhabel M.B."/>
            <person name="Klostermeier U.C."/>
            <person name="Beiko R.G."/>
            <person name="Rosenstiel P."/>
            <person name="Hippler M."/>
            <person name="Laroche J."/>
        </authorList>
    </citation>
    <scope>NUCLEOTIDE SEQUENCE [LARGE SCALE GENOMIC DNA]</scope>
    <source>
        <strain evidence="2 3">CCMP1005</strain>
    </source>
</reference>
<dbReference type="Proteomes" id="UP000266841">
    <property type="component" value="Unassembled WGS sequence"/>
</dbReference>
<comment type="caution">
    <text evidence="2">The sequence shown here is derived from an EMBL/GenBank/DDBJ whole genome shotgun (WGS) entry which is preliminary data.</text>
</comment>
<dbReference type="InterPro" id="IPR000477">
    <property type="entry name" value="RT_dom"/>
</dbReference>
<dbReference type="PROSITE" id="PS50878">
    <property type="entry name" value="RT_POL"/>
    <property type="match status" value="1"/>
</dbReference>
<dbReference type="OrthoDB" id="7698480at2759"/>
<name>K0SB48_THAOC</name>
<dbReference type="AlphaFoldDB" id="K0SB48"/>
<evidence type="ECO:0000259" key="1">
    <source>
        <dbReference type="PROSITE" id="PS50878"/>
    </source>
</evidence>